<evidence type="ECO:0000256" key="1">
    <source>
        <dbReference type="ARBA" id="ARBA00009817"/>
    </source>
</evidence>
<dbReference type="PANTHER" id="PTHR11220">
    <property type="entry name" value="HEME-BINDING PROTEIN-RELATED"/>
    <property type="match status" value="1"/>
</dbReference>
<evidence type="ECO:0000256" key="2">
    <source>
        <dbReference type="SAM" id="Phobius"/>
    </source>
</evidence>
<proteinExistence type="inferred from homology"/>
<evidence type="ECO:0000313" key="3">
    <source>
        <dbReference type="EMBL" id="KAH3834233.1"/>
    </source>
</evidence>
<evidence type="ECO:0000313" key="4">
    <source>
        <dbReference type="Proteomes" id="UP000828390"/>
    </source>
</evidence>
<dbReference type="PANTHER" id="PTHR11220:SF1">
    <property type="entry name" value="HEME-BINDING PROTEIN 2"/>
    <property type="match status" value="1"/>
</dbReference>
<keyword evidence="2" id="KW-0812">Transmembrane</keyword>
<reference evidence="3" key="2">
    <citation type="submission" date="2020-11" db="EMBL/GenBank/DDBJ databases">
        <authorList>
            <person name="McCartney M.A."/>
            <person name="Auch B."/>
            <person name="Kono T."/>
            <person name="Mallez S."/>
            <person name="Becker A."/>
            <person name="Gohl D.M."/>
            <person name="Silverstein K.A.T."/>
            <person name="Koren S."/>
            <person name="Bechman K.B."/>
            <person name="Herman A."/>
            <person name="Abrahante J.E."/>
            <person name="Garbe J."/>
        </authorList>
    </citation>
    <scope>NUCLEOTIDE SEQUENCE</scope>
    <source>
        <strain evidence="3">Duluth1</strain>
        <tissue evidence="3">Whole animal</tissue>
    </source>
</reference>
<sequence>MTPAALWSLTNSDGTLNLTFLRVINQVNPIMLALGAFFAVIGVAQSAGGILLDASIPRVTPWFCHDQGCPRYTVKSSNDKFEIRNYEPSVWVATNLTVMTYTRAESTMMFYKLFGYIAGNNSLHMKIAMTAPVLTEVYHGQGPDCESNFTMRFMVPFELQANPPAPLDPTVFIDRQPAITMAVRQYGGFSTDELKMENLVELTEALDNATIPYLGNMFFTAGYDGPYAFKNRHNEIWVVPM</sequence>
<dbReference type="AlphaFoldDB" id="A0A9D4K701"/>
<comment type="caution">
    <text evidence="3">The sequence shown here is derived from an EMBL/GenBank/DDBJ whole genome shotgun (WGS) entry which is preliminary data.</text>
</comment>
<dbReference type="Pfam" id="PF04832">
    <property type="entry name" value="SOUL"/>
    <property type="match status" value="1"/>
</dbReference>
<dbReference type="SUPFAM" id="SSF55136">
    <property type="entry name" value="Probable bacterial effector-binding domain"/>
    <property type="match status" value="1"/>
</dbReference>
<keyword evidence="2" id="KW-1133">Transmembrane helix</keyword>
<protein>
    <recommendedName>
        <fullName evidence="5">SOUL heme-binding protein</fullName>
    </recommendedName>
</protein>
<gene>
    <name evidence="3" type="ORF">DPMN_107553</name>
</gene>
<reference evidence="3" key="1">
    <citation type="journal article" date="2019" name="bioRxiv">
        <title>The Genome of the Zebra Mussel, Dreissena polymorpha: A Resource for Invasive Species Research.</title>
        <authorList>
            <person name="McCartney M.A."/>
            <person name="Auch B."/>
            <person name="Kono T."/>
            <person name="Mallez S."/>
            <person name="Zhang Y."/>
            <person name="Obille A."/>
            <person name="Becker A."/>
            <person name="Abrahante J.E."/>
            <person name="Garbe J."/>
            <person name="Badalamenti J.P."/>
            <person name="Herman A."/>
            <person name="Mangelson H."/>
            <person name="Liachko I."/>
            <person name="Sullivan S."/>
            <person name="Sone E.D."/>
            <person name="Koren S."/>
            <person name="Silverstein K.A.T."/>
            <person name="Beckman K.B."/>
            <person name="Gohl D.M."/>
        </authorList>
    </citation>
    <scope>NUCLEOTIDE SEQUENCE</scope>
    <source>
        <strain evidence="3">Duluth1</strain>
        <tissue evidence="3">Whole animal</tissue>
    </source>
</reference>
<accession>A0A9D4K701</accession>
<dbReference type="FunFam" id="3.20.80.10:FF:000002">
    <property type="entry name" value="Heme-binding protein 2"/>
    <property type="match status" value="1"/>
</dbReference>
<comment type="similarity">
    <text evidence="1">Belongs to the HEBP family.</text>
</comment>
<keyword evidence="2" id="KW-0472">Membrane</keyword>
<evidence type="ECO:0008006" key="5">
    <source>
        <dbReference type="Google" id="ProtNLM"/>
    </source>
</evidence>
<dbReference type="InterPro" id="IPR011256">
    <property type="entry name" value="Reg_factor_effector_dom_sf"/>
</dbReference>
<dbReference type="EMBL" id="JAIWYP010000004">
    <property type="protein sequence ID" value="KAH3834233.1"/>
    <property type="molecule type" value="Genomic_DNA"/>
</dbReference>
<keyword evidence="4" id="KW-1185">Reference proteome</keyword>
<dbReference type="Proteomes" id="UP000828390">
    <property type="component" value="Unassembled WGS sequence"/>
</dbReference>
<organism evidence="3 4">
    <name type="scientific">Dreissena polymorpha</name>
    <name type="common">Zebra mussel</name>
    <name type="synonym">Mytilus polymorpha</name>
    <dbReference type="NCBI Taxonomy" id="45954"/>
    <lineage>
        <taxon>Eukaryota</taxon>
        <taxon>Metazoa</taxon>
        <taxon>Spiralia</taxon>
        <taxon>Lophotrochozoa</taxon>
        <taxon>Mollusca</taxon>
        <taxon>Bivalvia</taxon>
        <taxon>Autobranchia</taxon>
        <taxon>Heteroconchia</taxon>
        <taxon>Euheterodonta</taxon>
        <taxon>Imparidentia</taxon>
        <taxon>Neoheterodontei</taxon>
        <taxon>Myida</taxon>
        <taxon>Dreissenoidea</taxon>
        <taxon>Dreissenidae</taxon>
        <taxon>Dreissena</taxon>
    </lineage>
</organism>
<dbReference type="OrthoDB" id="6424451at2759"/>
<dbReference type="InterPro" id="IPR006917">
    <property type="entry name" value="SOUL_heme-bd"/>
</dbReference>
<dbReference type="Gene3D" id="3.20.80.10">
    <property type="entry name" value="Regulatory factor, effector binding domain"/>
    <property type="match status" value="1"/>
</dbReference>
<name>A0A9D4K701_DREPO</name>
<feature type="transmembrane region" description="Helical" evidence="2">
    <location>
        <begin position="30"/>
        <end position="52"/>
    </location>
</feature>